<evidence type="ECO:0000313" key="4">
    <source>
        <dbReference type="EMBL" id="KRK47629.1"/>
    </source>
</evidence>
<dbReference type="GO" id="GO:0030246">
    <property type="term" value="F:carbohydrate binding"/>
    <property type="evidence" value="ECO:0007669"/>
    <property type="project" value="InterPro"/>
</dbReference>
<dbReference type="PANTHER" id="PTHR10091">
    <property type="entry name" value="ALDOSE-1-EPIMERASE"/>
    <property type="match status" value="1"/>
</dbReference>
<name>A0A0R1HLL8_9LACO</name>
<dbReference type="PANTHER" id="PTHR10091:SF0">
    <property type="entry name" value="GALACTOSE MUTAROTASE"/>
    <property type="match status" value="1"/>
</dbReference>
<dbReference type="Proteomes" id="UP000050911">
    <property type="component" value="Unassembled WGS sequence"/>
</dbReference>
<reference evidence="4 5" key="1">
    <citation type="journal article" date="2015" name="Genome Announc.">
        <title>Expanding the biotechnology potential of lactobacilli through comparative genomics of 213 strains and associated genera.</title>
        <authorList>
            <person name="Sun Z."/>
            <person name="Harris H.M."/>
            <person name="McCann A."/>
            <person name="Guo C."/>
            <person name="Argimon S."/>
            <person name="Zhang W."/>
            <person name="Yang X."/>
            <person name="Jeffery I.B."/>
            <person name="Cooney J.C."/>
            <person name="Kagawa T.F."/>
            <person name="Liu W."/>
            <person name="Song Y."/>
            <person name="Salvetti E."/>
            <person name="Wrobel A."/>
            <person name="Rasinkangas P."/>
            <person name="Parkhill J."/>
            <person name="Rea M.C."/>
            <person name="O'Sullivan O."/>
            <person name="Ritari J."/>
            <person name="Douillard F.P."/>
            <person name="Paul Ross R."/>
            <person name="Yang R."/>
            <person name="Briner A.E."/>
            <person name="Felis G.E."/>
            <person name="de Vos W.M."/>
            <person name="Barrangou R."/>
            <person name="Klaenhammer T.R."/>
            <person name="Caufield P.W."/>
            <person name="Cui Y."/>
            <person name="Zhang H."/>
            <person name="O'Toole P.W."/>
        </authorList>
    </citation>
    <scope>NUCLEOTIDE SEQUENCE [LARGE SCALE GENOMIC DNA]</scope>
    <source>
        <strain evidence="4 5">JCM 15530</strain>
    </source>
</reference>
<dbReference type="OrthoDB" id="9779408at2"/>
<dbReference type="RefSeq" id="WP_056942788.1">
    <property type="nucleotide sequence ID" value="NZ_AZCX01000007.1"/>
</dbReference>
<dbReference type="InterPro" id="IPR008183">
    <property type="entry name" value="Aldose_1/G6P_1-epimerase"/>
</dbReference>
<dbReference type="Pfam" id="PF01263">
    <property type="entry name" value="Aldose_epim"/>
    <property type="match status" value="1"/>
</dbReference>
<dbReference type="GO" id="GO:0006006">
    <property type="term" value="P:glucose metabolic process"/>
    <property type="evidence" value="ECO:0007669"/>
    <property type="project" value="TreeGrafter"/>
</dbReference>
<keyword evidence="3" id="KW-0119">Carbohydrate metabolism</keyword>
<dbReference type="InterPro" id="IPR014718">
    <property type="entry name" value="GH-type_carb-bd"/>
</dbReference>
<keyword evidence="2" id="KW-0413">Isomerase</keyword>
<keyword evidence="5" id="KW-1185">Reference proteome</keyword>
<protein>
    <submittedName>
        <fullName evidence="4">Aldose 1-epimerase</fullName>
    </submittedName>
</protein>
<dbReference type="AlphaFoldDB" id="A0A0R1HLL8"/>
<evidence type="ECO:0000256" key="1">
    <source>
        <dbReference type="ARBA" id="ARBA00006206"/>
    </source>
</evidence>
<dbReference type="InterPro" id="IPR011013">
    <property type="entry name" value="Gal_mutarotase_sf_dom"/>
</dbReference>
<dbReference type="Gene3D" id="2.70.98.10">
    <property type="match status" value="1"/>
</dbReference>
<evidence type="ECO:0000313" key="5">
    <source>
        <dbReference type="Proteomes" id="UP000050911"/>
    </source>
</evidence>
<dbReference type="PATRIC" id="fig|1302272.5.peg.2403"/>
<dbReference type="GO" id="GO:0005737">
    <property type="term" value="C:cytoplasm"/>
    <property type="evidence" value="ECO:0007669"/>
    <property type="project" value="TreeGrafter"/>
</dbReference>
<dbReference type="EMBL" id="AZCX01000007">
    <property type="protein sequence ID" value="KRK47629.1"/>
    <property type="molecule type" value="Genomic_DNA"/>
</dbReference>
<accession>A0A0R1HLL8</accession>
<evidence type="ECO:0000256" key="2">
    <source>
        <dbReference type="ARBA" id="ARBA00023235"/>
    </source>
</evidence>
<organism evidence="4 5">
    <name type="scientific">Secundilactobacillus kimchicus JCM 15530</name>
    <dbReference type="NCBI Taxonomy" id="1302272"/>
    <lineage>
        <taxon>Bacteria</taxon>
        <taxon>Bacillati</taxon>
        <taxon>Bacillota</taxon>
        <taxon>Bacilli</taxon>
        <taxon>Lactobacillales</taxon>
        <taxon>Lactobacillaceae</taxon>
        <taxon>Secundilactobacillus</taxon>
    </lineage>
</organism>
<dbReference type="GO" id="GO:0004034">
    <property type="term" value="F:aldose 1-epimerase activity"/>
    <property type="evidence" value="ECO:0007669"/>
    <property type="project" value="TreeGrafter"/>
</dbReference>
<comment type="similarity">
    <text evidence="1">Belongs to the aldose epimerase family.</text>
</comment>
<dbReference type="GO" id="GO:0033499">
    <property type="term" value="P:galactose catabolic process via UDP-galactose, Leloir pathway"/>
    <property type="evidence" value="ECO:0007669"/>
    <property type="project" value="TreeGrafter"/>
</dbReference>
<gene>
    <name evidence="4" type="ORF">FC96_GL002352</name>
</gene>
<dbReference type="InterPro" id="IPR047215">
    <property type="entry name" value="Galactose_mutarotase-like"/>
</dbReference>
<proteinExistence type="inferred from homology"/>
<evidence type="ECO:0000256" key="3">
    <source>
        <dbReference type="ARBA" id="ARBA00023277"/>
    </source>
</evidence>
<dbReference type="CDD" id="cd09019">
    <property type="entry name" value="galactose_mutarotase_like"/>
    <property type="match status" value="1"/>
</dbReference>
<dbReference type="STRING" id="1302272.FC96_GL002352"/>
<comment type="caution">
    <text evidence="4">The sequence shown here is derived from an EMBL/GenBank/DDBJ whole genome shotgun (WGS) entry which is preliminary data.</text>
</comment>
<dbReference type="SUPFAM" id="SSF74650">
    <property type="entry name" value="Galactose mutarotase-like"/>
    <property type="match status" value="1"/>
</dbReference>
<sequence length="344" mass="37286">MKASQSDFDQYDGHAVTAFHLENDNGVSATILSMGGIIHEYNVPSPAGETTNVLLSYPHTKDYYANPFYVNMLIGPAAGRIKQATFDVAGETIKVTPNEGNNALHGGPHGFSFVNWDGTTDVTEDGATLTLHHQFEQGAGDFPSMDVTVTYQLSNDDRLTLSFSGQADAPTLFNPTCHTYFNVDGSDTIKSQQLQLNSTRHLAVDAEKLPTGDFLDNAGTPYDFSQPTQLGTAIDGMADTTEKGFDDIFEVAPAADHEIAQLKSTDSNRSVTLYSARNALVVFTANSFTDDMALVNGHGHGTPWMGVALEAQNLSDATRFTNFGDITLLPGEPKHYEIAYQVHY</sequence>